<proteinExistence type="predicted"/>
<dbReference type="OrthoDB" id="69313at2"/>
<evidence type="ECO:0000313" key="3">
    <source>
        <dbReference type="Proteomes" id="UP000252387"/>
    </source>
</evidence>
<dbReference type="PIRSF" id="PIRSF009320">
    <property type="entry name" value="Nuc_binding_HP_1000"/>
    <property type="match status" value="1"/>
</dbReference>
<dbReference type="Pfam" id="PF01656">
    <property type="entry name" value="CbiA"/>
    <property type="match status" value="1"/>
</dbReference>
<dbReference type="SUPFAM" id="SSF52540">
    <property type="entry name" value="P-loop containing nucleoside triphosphate hydrolases"/>
    <property type="match status" value="1"/>
</dbReference>
<dbReference type="EMBL" id="QFWQ01000013">
    <property type="protein sequence ID" value="RCS28565.1"/>
    <property type="molecule type" value="Genomic_DNA"/>
</dbReference>
<accession>A0A368KC29</accession>
<evidence type="ECO:0000313" key="2">
    <source>
        <dbReference type="EMBL" id="RCS28565.1"/>
    </source>
</evidence>
<dbReference type="PANTHER" id="PTHR13696">
    <property type="entry name" value="P-LOOP CONTAINING NUCLEOSIDE TRIPHOSPHATE HYDROLASE"/>
    <property type="match status" value="1"/>
</dbReference>
<name>A0A368KC29_9GAMM</name>
<evidence type="ECO:0000259" key="1">
    <source>
        <dbReference type="Pfam" id="PF01656"/>
    </source>
</evidence>
<dbReference type="CDD" id="cd02042">
    <property type="entry name" value="ParAB_family"/>
    <property type="match status" value="1"/>
</dbReference>
<comment type="caution">
    <text evidence="2">The sequence shown here is derived from an EMBL/GenBank/DDBJ whole genome shotgun (WGS) entry which is preliminary data.</text>
</comment>
<keyword evidence="3" id="KW-1185">Reference proteome</keyword>
<dbReference type="AlphaFoldDB" id="A0A368KC29"/>
<feature type="domain" description="CobQ/CobB/MinD/ParA nucleotide binding" evidence="1">
    <location>
        <begin position="5"/>
        <end position="173"/>
    </location>
</feature>
<protein>
    <submittedName>
        <fullName evidence="2">ParA family protein</fullName>
    </submittedName>
</protein>
<sequence length="211" mass="23420">MLTTLVASSKGGCGKSTLVTQLASHWAQSGQRTAIIDADRQHSSFHWAELRPESVPGVLAFDSGRRNLQRVPADTQQLLIDTPAGADERELEPYIDVADVLLVPVLPSSFDLDATLRFLGELQSIRRIHRGKLPVALVANRLKPWTHASQDALARLAEQSPFPIAAQLRDSQAYVLLAGLGKGIFDYQSEQVRSHQQDWKALLRWIKRQPS</sequence>
<dbReference type="Proteomes" id="UP000252387">
    <property type="component" value="Unassembled WGS sequence"/>
</dbReference>
<dbReference type="PANTHER" id="PTHR13696:SF96">
    <property type="entry name" value="COBQ_COBB_MIND_PARA NUCLEOTIDE BINDING DOMAIN-CONTAINING PROTEIN"/>
    <property type="match status" value="1"/>
</dbReference>
<reference evidence="2 3" key="1">
    <citation type="submission" date="2018-05" db="EMBL/GenBank/DDBJ databases">
        <title>Draft genome sequence of Rhodanobacter denitrificans Yn1 isolated from gold copper mine.</title>
        <authorList>
            <person name="Yang N."/>
            <person name="Mazhar H.S."/>
            <person name="Rensing C."/>
        </authorList>
    </citation>
    <scope>NUCLEOTIDE SEQUENCE [LARGE SCALE GENOMIC DNA]</scope>
    <source>
        <strain evidence="2 3">Yn1</strain>
    </source>
</reference>
<dbReference type="InterPro" id="IPR050678">
    <property type="entry name" value="DNA_Partitioning_ATPase"/>
</dbReference>
<organism evidence="2 3">
    <name type="scientific">Rhodanobacter denitrificans</name>
    <dbReference type="NCBI Taxonomy" id="666685"/>
    <lineage>
        <taxon>Bacteria</taxon>
        <taxon>Pseudomonadati</taxon>
        <taxon>Pseudomonadota</taxon>
        <taxon>Gammaproteobacteria</taxon>
        <taxon>Lysobacterales</taxon>
        <taxon>Rhodanobacteraceae</taxon>
        <taxon>Rhodanobacter</taxon>
    </lineage>
</organism>
<dbReference type="InterPro" id="IPR027417">
    <property type="entry name" value="P-loop_NTPase"/>
</dbReference>
<gene>
    <name evidence="2" type="ORF">DEO45_16150</name>
</gene>
<dbReference type="RefSeq" id="WP_114345818.1">
    <property type="nucleotide sequence ID" value="NZ_QFWQ01000013.1"/>
</dbReference>
<dbReference type="InterPro" id="IPR002586">
    <property type="entry name" value="CobQ/CobB/MinD/ParA_Nub-bd_dom"/>
</dbReference>
<dbReference type="Gene3D" id="3.40.50.300">
    <property type="entry name" value="P-loop containing nucleotide triphosphate hydrolases"/>
    <property type="match status" value="1"/>
</dbReference>